<gene>
    <name evidence="16" type="ORF">SLEP1_g21126</name>
</gene>
<evidence type="ECO:0000259" key="14">
    <source>
        <dbReference type="PROSITE" id="PS50089"/>
    </source>
</evidence>
<comment type="cofactor">
    <cofactor evidence="2">
        <name>Zn(2+)</name>
        <dbReference type="ChEBI" id="CHEBI:29105"/>
    </cofactor>
</comment>
<evidence type="ECO:0000256" key="12">
    <source>
        <dbReference type="ARBA" id="ARBA00022833"/>
    </source>
</evidence>
<comment type="function">
    <text evidence="3">Might act as an E3 ubiquitin-protein ligase, or as part of E3 complex, which accepts ubiquitin from specific E2 ubiquitin-conjugating enzymes and then transfers it to substrates.</text>
</comment>
<protein>
    <recommendedName>
        <fullName evidence="6">RBR-type E3 ubiquitin transferase</fullName>
        <ecNumber evidence="6">2.3.2.31</ecNumber>
    </recommendedName>
</protein>
<organism evidence="16 17">
    <name type="scientific">Rubroshorea leprosula</name>
    <dbReference type="NCBI Taxonomy" id="152421"/>
    <lineage>
        <taxon>Eukaryota</taxon>
        <taxon>Viridiplantae</taxon>
        <taxon>Streptophyta</taxon>
        <taxon>Embryophyta</taxon>
        <taxon>Tracheophyta</taxon>
        <taxon>Spermatophyta</taxon>
        <taxon>Magnoliopsida</taxon>
        <taxon>eudicotyledons</taxon>
        <taxon>Gunneridae</taxon>
        <taxon>Pentapetalae</taxon>
        <taxon>rosids</taxon>
        <taxon>malvids</taxon>
        <taxon>Malvales</taxon>
        <taxon>Dipterocarpaceae</taxon>
        <taxon>Rubroshorea</taxon>
    </lineage>
</organism>
<evidence type="ECO:0000313" key="17">
    <source>
        <dbReference type="Proteomes" id="UP001054252"/>
    </source>
</evidence>
<keyword evidence="9" id="KW-0677">Repeat</keyword>
<dbReference type="Gene3D" id="1.20.120.1750">
    <property type="match status" value="1"/>
</dbReference>
<dbReference type="GO" id="GO:0061630">
    <property type="term" value="F:ubiquitin protein ligase activity"/>
    <property type="evidence" value="ECO:0007669"/>
    <property type="project" value="UniProtKB-EC"/>
</dbReference>
<evidence type="ECO:0000256" key="10">
    <source>
        <dbReference type="ARBA" id="ARBA00022771"/>
    </source>
</evidence>
<evidence type="ECO:0000256" key="5">
    <source>
        <dbReference type="ARBA" id="ARBA00005884"/>
    </source>
</evidence>
<dbReference type="InterPro" id="IPR044066">
    <property type="entry name" value="TRIAD_supradom"/>
</dbReference>
<keyword evidence="12" id="KW-0862">Zinc</keyword>
<evidence type="ECO:0000256" key="1">
    <source>
        <dbReference type="ARBA" id="ARBA00001798"/>
    </source>
</evidence>
<evidence type="ECO:0000256" key="4">
    <source>
        <dbReference type="ARBA" id="ARBA00004906"/>
    </source>
</evidence>
<dbReference type="InterPro" id="IPR002867">
    <property type="entry name" value="IBR_dom"/>
</dbReference>
<dbReference type="InterPro" id="IPR013083">
    <property type="entry name" value="Znf_RING/FYVE/PHD"/>
</dbReference>
<dbReference type="Proteomes" id="UP001054252">
    <property type="component" value="Unassembled WGS sequence"/>
</dbReference>
<dbReference type="Pfam" id="PF01485">
    <property type="entry name" value="IBR"/>
    <property type="match status" value="2"/>
</dbReference>
<dbReference type="InterPro" id="IPR031127">
    <property type="entry name" value="E3_UB_ligase_RBR"/>
</dbReference>
<dbReference type="SMART" id="SM00647">
    <property type="entry name" value="IBR"/>
    <property type="match status" value="2"/>
</dbReference>
<proteinExistence type="inferred from homology"/>
<accession>A0AAV5J4V2</accession>
<dbReference type="CDD" id="cd22584">
    <property type="entry name" value="Rcat_RBR_unk"/>
    <property type="match status" value="1"/>
</dbReference>
<dbReference type="AlphaFoldDB" id="A0AAV5J4V2"/>
<keyword evidence="8" id="KW-0479">Metal-binding</keyword>
<sequence length="329" mass="36755">MAQISSSDLDSVDDFYFAALFDQDPDQIPPVHDDMYAEELQLQEALMSAAKVKNPGPVSVSISYSSIPQPQVENFTLEAGESSQIISAAQVKQPGSDFISIPFSSWPQPQLEDFALEAGESSQTFCGICVERKEADEMFATGCCVHSFCTGCISKHVKTRVEESVTVVTCPGESCRAVLDLDACRPVLPKEVLDLWDDALCQKLIGEAERLYCPFKDCSAVLLNDNGEEVIRESECPFCHRLFCAQCNAPWHSGIDCEEFQKLNEDERGREDLMVRELAKEEKWGRCPHCKYYVERTEGCPHITCRCGYQFCYGCGTEWTGNHGGCQRE</sequence>
<dbReference type="Gene3D" id="3.30.40.10">
    <property type="entry name" value="Zinc/RING finger domain, C3HC4 (zinc finger)"/>
    <property type="match status" value="1"/>
</dbReference>
<dbReference type="Gene3D" id="2.20.25.20">
    <property type="match status" value="1"/>
</dbReference>
<evidence type="ECO:0000259" key="15">
    <source>
        <dbReference type="PROSITE" id="PS51873"/>
    </source>
</evidence>
<keyword evidence="10 13" id="KW-0863">Zinc-finger</keyword>
<evidence type="ECO:0000256" key="11">
    <source>
        <dbReference type="ARBA" id="ARBA00022786"/>
    </source>
</evidence>
<dbReference type="PANTHER" id="PTHR11685">
    <property type="entry name" value="RBR FAMILY RING FINGER AND IBR DOMAIN-CONTAINING"/>
    <property type="match status" value="1"/>
</dbReference>
<evidence type="ECO:0000256" key="7">
    <source>
        <dbReference type="ARBA" id="ARBA00022679"/>
    </source>
</evidence>
<comment type="catalytic activity">
    <reaction evidence="1">
        <text>[E2 ubiquitin-conjugating enzyme]-S-ubiquitinyl-L-cysteine + [acceptor protein]-L-lysine = [E2 ubiquitin-conjugating enzyme]-L-cysteine + [acceptor protein]-N(6)-ubiquitinyl-L-lysine.</text>
        <dbReference type="EC" id="2.3.2.31"/>
    </reaction>
</comment>
<evidence type="ECO:0000256" key="9">
    <source>
        <dbReference type="ARBA" id="ARBA00022737"/>
    </source>
</evidence>
<evidence type="ECO:0000313" key="16">
    <source>
        <dbReference type="EMBL" id="GKV09664.1"/>
    </source>
</evidence>
<dbReference type="PROSITE" id="PS50089">
    <property type="entry name" value="ZF_RING_2"/>
    <property type="match status" value="1"/>
</dbReference>
<keyword evidence="7" id="KW-0808">Transferase</keyword>
<dbReference type="InterPro" id="IPR001841">
    <property type="entry name" value="Znf_RING"/>
</dbReference>
<dbReference type="GO" id="GO:0008270">
    <property type="term" value="F:zinc ion binding"/>
    <property type="evidence" value="ECO:0007669"/>
    <property type="project" value="UniProtKB-KW"/>
</dbReference>
<comment type="pathway">
    <text evidence="4">Protein modification; protein ubiquitination.</text>
</comment>
<feature type="domain" description="RING-type" evidence="14">
    <location>
        <begin position="126"/>
        <end position="171"/>
    </location>
</feature>
<dbReference type="EMBL" id="BPVZ01000031">
    <property type="protein sequence ID" value="GKV09664.1"/>
    <property type="molecule type" value="Genomic_DNA"/>
</dbReference>
<dbReference type="CDD" id="cd22582">
    <property type="entry name" value="BRcat_RBR_unk"/>
    <property type="match status" value="1"/>
</dbReference>
<feature type="domain" description="RING-type" evidence="15">
    <location>
        <begin position="122"/>
        <end position="329"/>
    </location>
</feature>
<reference evidence="16 17" key="1">
    <citation type="journal article" date="2021" name="Commun. Biol.">
        <title>The genome of Shorea leprosula (Dipterocarpaceae) highlights the ecological relevance of drought in aseasonal tropical rainforests.</title>
        <authorList>
            <person name="Ng K.K.S."/>
            <person name="Kobayashi M.J."/>
            <person name="Fawcett J.A."/>
            <person name="Hatakeyama M."/>
            <person name="Paape T."/>
            <person name="Ng C.H."/>
            <person name="Ang C.C."/>
            <person name="Tnah L.H."/>
            <person name="Lee C.T."/>
            <person name="Nishiyama T."/>
            <person name="Sese J."/>
            <person name="O'Brien M.J."/>
            <person name="Copetti D."/>
            <person name="Mohd Noor M.I."/>
            <person name="Ong R.C."/>
            <person name="Putra M."/>
            <person name="Sireger I.Z."/>
            <person name="Indrioko S."/>
            <person name="Kosugi Y."/>
            <person name="Izuno A."/>
            <person name="Isagi Y."/>
            <person name="Lee S.L."/>
            <person name="Shimizu K.K."/>
        </authorList>
    </citation>
    <scope>NUCLEOTIDE SEQUENCE [LARGE SCALE GENOMIC DNA]</scope>
    <source>
        <strain evidence="16">214</strain>
    </source>
</reference>
<comment type="caution">
    <text evidence="16">The sequence shown here is derived from an EMBL/GenBank/DDBJ whole genome shotgun (WGS) entry which is preliminary data.</text>
</comment>
<evidence type="ECO:0000256" key="6">
    <source>
        <dbReference type="ARBA" id="ARBA00012251"/>
    </source>
</evidence>
<name>A0AAV5J4V2_9ROSI</name>
<dbReference type="PROSITE" id="PS00518">
    <property type="entry name" value="ZF_RING_1"/>
    <property type="match status" value="1"/>
</dbReference>
<dbReference type="EC" id="2.3.2.31" evidence="6"/>
<dbReference type="FunFam" id="1.20.120.1750:FF:000018">
    <property type="entry name" value="RBR-type E3 ubiquitin transferase"/>
    <property type="match status" value="1"/>
</dbReference>
<keyword evidence="11" id="KW-0833">Ubl conjugation pathway</keyword>
<dbReference type="PROSITE" id="PS51873">
    <property type="entry name" value="TRIAD"/>
    <property type="match status" value="1"/>
</dbReference>
<keyword evidence="17" id="KW-1185">Reference proteome</keyword>
<evidence type="ECO:0000256" key="3">
    <source>
        <dbReference type="ARBA" id="ARBA00003976"/>
    </source>
</evidence>
<dbReference type="SUPFAM" id="SSF57850">
    <property type="entry name" value="RING/U-box"/>
    <property type="match status" value="3"/>
</dbReference>
<evidence type="ECO:0000256" key="13">
    <source>
        <dbReference type="PROSITE-ProRule" id="PRU00175"/>
    </source>
</evidence>
<evidence type="ECO:0000256" key="2">
    <source>
        <dbReference type="ARBA" id="ARBA00001947"/>
    </source>
</evidence>
<dbReference type="FunFam" id="3.30.40.10:FF:000230">
    <property type="entry name" value="RBR-type E3 ubiquitin transferase"/>
    <property type="match status" value="1"/>
</dbReference>
<dbReference type="GO" id="GO:0016567">
    <property type="term" value="P:protein ubiquitination"/>
    <property type="evidence" value="ECO:0007669"/>
    <property type="project" value="InterPro"/>
</dbReference>
<dbReference type="InterPro" id="IPR017907">
    <property type="entry name" value="Znf_RING_CS"/>
</dbReference>
<comment type="similarity">
    <text evidence="5">Belongs to the RBR family. Ariadne subfamily.</text>
</comment>
<evidence type="ECO:0000256" key="8">
    <source>
        <dbReference type="ARBA" id="ARBA00022723"/>
    </source>
</evidence>